<dbReference type="NCBIfam" id="TIGR02595">
    <property type="entry name" value="PEP_CTERM"/>
    <property type="match status" value="1"/>
</dbReference>
<dbReference type="Pfam" id="PF07589">
    <property type="entry name" value="PEP-CTERM"/>
    <property type="match status" value="1"/>
</dbReference>
<proteinExistence type="predicted"/>
<name>Q01Q89_SOLUE</name>
<accession>Q01Q89</accession>
<organism evidence="3">
    <name type="scientific">Solibacter usitatus (strain Ellin6076)</name>
    <dbReference type="NCBI Taxonomy" id="234267"/>
    <lineage>
        <taxon>Bacteria</taxon>
        <taxon>Pseudomonadati</taxon>
        <taxon>Acidobacteriota</taxon>
        <taxon>Terriglobia</taxon>
        <taxon>Bryobacterales</taxon>
        <taxon>Solibacteraceae</taxon>
        <taxon>Candidatus Solibacter</taxon>
    </lineage>
</organism>
<dbReference type="InParanoid" id="Q01Q89"/>
<dbReference type="KEGG" id="sus:Acid_7270"/>
<dbReference type="HOGENOM" id="CLU_1165215_0_0_0"/>
<protein>
    <recommendedName>
        <fullName evidence="2">Ice-binding protein C-terminal domain-containing protein</fullName>
    </recommendedName>
</protein>
<dbReference type="STRING" id="234267.Acid_7270"/>
<sequence length="238" mass="23345" precursor="true">MRRLFLVCLALTLASVLSAAPLCSTATLAVYDASGFSCSLGALTFGSFVFSAAGTTVPLPVDTAVLVIPIDDGVSTGLSFQGPFGAGAGLQLDASIAFVITSNPAIIAGDALAIQGFGVSGSGSVQVAESMCIGAIPSGSGFCGGTTSSLDVFDNSGGIKSFDSVSFSPVSTLAVSKDIMVLGGAAGTTSSAGVSLVINTTPPAIVPRIGGDAPEPSSVLLFGAGAGVILLRRRFGRA</sequence>
<feature type="domain" description="Ice-binding protein C-terminal" evidence="2">
    <location>
        <begin position="213"/>
        <end position="234"/>
    </location>
</feature>
<feature type="signal peptide" evidence="1">
    <location>
        <begin position="1"/>
        <end position="19"/>
    </location>
</feature>
<reference evidence="3" key="1">
    <citation type="submission" date="2006-10" db="EMBL/GenBank/DDBJ databases">
        <title>Complete sequence of Solibacter usitatus Ellin6076.</title>
        <authorList>
            <consortium name="US DOE Joint Genome Institute"/>
            <person name="Copeland A."/>
            <person name="Lucas S."/>
            <person name="Lapidus A."/>
            <person name="Barry K."/>
            <person name="Detter J.C."/>
            <person name="Glavina del Rio T."/>
            <person name="Hammon N."/>
            <person name="Israni S."/>
            <person name="Dalin E."/>
            <person name="Tice H."/>
            <person name="Pitluck S."/>
            <person name="Thompson L.S."/>
            <person name="Brettin T."/>
            <person name="Bruce D."/>
            <person name="Han C."/>
            <person name="Tapia R."/>
            <person name="Gilna P."/>
            <person name="Schmutz J."/>
            <person name="Larimer F."/>
            <person name="Land M."/>
            <person name="Hauser L."/>
            <person name="Kyrpides N."/>
            <person name="Mikhailova N."/>
            <person name="Janssen P.H."/>
            <person name="Kuske C.R."/>
            <person name="Richardson P."/>
        </authorList>
    </citation>
    <scope>NUCLEOTIDE SEQUENCE</scope>
    <source>
        <strain evidence="3">Ellin6076</strain>
    </source>
</reference>
<evidence type="ECO:0000259" key="2">
    <source>
        <dbReference type="Pfam" id="PF07589"/>
    </source>
</evidence>
<feature type="chain" id="PRO_5004162469" description="Ice-binding protein C-terminal domain-containing protein" evidence="1">
    <location>
        <begin position="20"/>
        <end position="238"/>
    </location>
</feature>
<dbReference type="EMBL" id="CP000473">
    <property type="protein sequence ID" value="ABJ88181.1"/>
    <property type="molecule type" value="Genomic_DNA"/>
</dbReference>
<dbReference type="InterPro" id="IPR013424">
    <property type="entry name" value="Ice-binding_C"/>
</dbReference>
<evidence type="ECO:0000256" key="1">
    <source>
        <dbReference type="SAM" id="SignalP"/>
    </source>
</evidence>
<evidence type="ECO:0000313" key="3">
    <source>
        <dbReference type="EMBL" id="ABJ88181.1"/>
    </source>
</evidence>
<gene>
    <name evidence="3" type="ordered locus">Acid_7270</name>
</gene>
<dbReference type="AlphaFoldDB" id="Q01Q89"/>
<keyword evidence="1" id="KW-0732">Signal</keyword>